<dbReference type="PROSITE" id="PS51257">
    <property type="entry name" value="PROKAR_LIPOPROTEIN"/>
    <property type="match status" value="1"/>
</dbReference>
<dbReference type="HOGENOM" id="CLU_059771_0_0_1"/>
<dbReference type="CDD" id="cd19495">
    <property type="entry name" value="Elp6"/>
    <property type="match status" value="1"/>
</dbReference>
<comment type="pathway">
    <text evidence="1">tRNA modification; 5-methoxycarbonylmethyl-2-thiouridine-tRNA biosynthesis.</text>
</comment>
<dbReference type="EMBL" id="KB446546">
    <property type="protein sequence ID" value="EME38855.1"/>
    <property type="molecule type" value="Genomic_DNA"/>
</dbReference>
<dbReference type="PANTHER" id="PTHR16184">
    <property type="entry name" value="ELONGATOR COMPLEX PROTEIN 6"/>
    <property type="match status" value="1"/>
</dbReference>
<protein>
    <recommendedName>
        <fullName evidence="3">EF-hand domain-containing protein</fullName>
    </recommendedName>
</protein>
<reference evidence="5" key="1">
    <citation type="journal article" date="2012" name="PLoS Genet.">
        <title>The genomes of the fungal plant pathogens Cladosporium fulvum and Dothistroma septosporum reveal adaptation to different hosts and lifestyles but also signatures of common ancestry.</title>
        <authorList>
            <person name="de Wit P.J.G.M."/>
            <person name="van der Burgt A."/>
            <person name="Oekmen B."/>
            <person name="Stergiopoulos I."/>
            <person name="Abd-Elsalam K.A."/>
            <person name="Aerts A.L."/>
            <person name="Bahkali A.H."/>
            <person name="Beenen H.G."/>
            <person name="Chettri P."/>
            <person name="Cox M.P."/>
            <person name="Datema E."/>
            <person name="de Vries R.P."/>
            <person name="Dhillon B."/>
            <person name="Ganley A.R."/>
            <person name="Griffiths S.A."/>
            <person name="Guo Y."/>
            <person name="Hamelin R.C."/>
            <person name="Henrissat B."/>
            <person name="Kabir M.S."/>
            <person name="Jashni M.K."/>
            <person name="Kema G."/>
            <person name="Klaubauf S."/>
            <person name="Lapidus A."/>
            <person name="Levasseur A."/>
            <person name="Lindquist E."/>
            <person name="Mehrabi R."/>
            <person name="Ohm R.A."/>
            <person name="Owen T.J."/>
            <person name="Salamov A."/>
            <person name="Schwelm A."/>
            <person name="Schijlen E."/>
            <person name="Sun H."/>
            <person name="van den Burg H.A."/>
            <person name="van Ham R.C.H.J."/>
            <person name="Zhang S."/>
            <person name="Goodwin S.B."/>
            <person name="Grigoriev I.V."/>
            <person name="Collemare J."/>
            <person name="Bradshaw R.E."/>
        </authorList>
    </citation>
    <scope>NUCLEOTIDE SEQUENCE [LARGE SCALE GENOMIC DNA]</scope>
    <source>
        <strain evidence="5">NZE10 / CBS 128990</strain>
    </source>
</reference>
<dbReference type="AlphaFoldDB" id="M2YIU7"/>
<dbReference type="Proteomes" id="UP000016933">
    <property type="component" value="Unassembled WGS sequence"/>
</dbReference>
<evidence type="ECO:0000313" key="5">
    <source>
        <dbReference type="Proteomes" id="UP000016933"/>
    </source>
</evidence>
<evidence type="ECO:0000256" key="2">
    <source>
        <dbReference type="ARBA" id="ARBA00008837"/>
    </source>
</evidence>
<dbReference type="OrthoDB" id="9995306at2759"/>
<keyword evidence="5" id="KW-1185">Reference proteome</keyword>
<dbReference type="Gene3D" id="3.40.50.300">
    <property type="entry name" value="P-loop containing nucleotide triphosphate hydrolases"/>
    <property type="match status" value="1"/>
</dbReference>
<gene>
    <name evidence="4" type="ORF">DOTSEDRAFT_29050</name>
</gene>
<dbReference type="GO" id="GO:0005509">
    <property type="term" value="F:calcium ion binding"/>
    <property type="evidence" value="ECO:0007669"/>
    <property type="project" value="InterPro"/>
</dbReference>
<sequence>MATRAPPSALEPYLRLPPETSLILLTGTLGCSANWLLSRYVGNHLSLEDDDHSTVEPSAVLLVSWLRDATFWKSEIRRTTGLDLTKAIHTNRFTFLDLLTTPTQDYQNLTKRLIDAITTLRMTRPTSKLILLLDSPDIALATSSLTSQSLSTLLLTVRSQVHCTILSCSADLPLLSAATQSTESWPTPIEVESAAFLASQAHSARMVMSVRELETGAAKDVSGVLRVTRGGGCEAFDHIDGDGSGEVREAELLYLVQRDGNVKVFIRGNQ</sequence>
<dbReference type="OMA" id="LYFIQRD"/>
<dbReference type="InterPro" id="IPR027417">
    <property type="entry name" value="P-loop_NTPase"/>
</dbReference>
<evidence type="ECO:0000313" key="4">
    <source>
        <dbReference type="EMBL" id="EME38855.1"/>
    </source>
</evidence>
<evidence type="ECO:0000256" key="1">
    <source>
        <dbReference type="ARBA" id="ARBA00005043"/>
    </source>
</evidence>
<dbReference type="PANTHER" id="PTHR16184:SF6">
    <property type="entry name" value="ELONGATOR COMPLEX PROTEIN 6"/>
    <property type="match status" value="1"/>
</dbReference>
<dbReference type="InterPro" id="IPR018627">
    <property type="entry name" value="ELP6"/>
</dbReference>
<accession>M2YIU7</accession>
<dbReference type="GO" id="GO:0033588">
    <property type="term" value="C:elongator holoenzyme complex"/>
    <property type="evidence" value="ECO:0007669"/>
    <property type="project" value="InterPro"/>
</dbReference>
<feature type="domain" description="EF-hand" evidence="3">
    <location>
        <begin position="234"/>
        <end position="262"/>
    </location>
</feature>
<comment type="similarity">
    <text evidence="2">Belongs to the ELP6 family.</text>
</comment>
<dbReference type="UniPathway" id="UPA00988"/>
<dbReference type="eggNOG" id="ENOG502SAXJ">
    <property type="taxonomic scope" value="Eukaryota"/>
</dbReference>
<dbReference type="GO" id="GO:0002098">
    <property type="term" value="P:tRNA wobble uridine modification"/>
    <property type="evidence" value="ECO:0007669"/>
    <property type="project" value="InterPro"/>
</dbReference>
<evidence type="ECO:0000259" key="3">
    <source>
        <dbReference type="PROSITE" id="PS50222"/>
    </source>
</evidence>
<name>M2YIU7_DOTSN</name>
<reference evidence="4 5" key="2">
    <citation type="journal article" date="2012" name="PLoS Pathog.">
        <title>Diverse lifestyles and strategies of plant pathogenesis encoded in the genomes of eighteen Dothideomycetes fungi.</title>
        <authorList>
            <person name="Ohm R.A."/>
            <person name="Feau N."/>
            <person name="Henrissat B."/>
            <person name="Schoch C.L."/>
            <person name="Horwitz B.A."/>
            <person name="Barry K.W."/>
            <person name="Condon B.J."/>
            <person name="Copeland A.C."/>
            <person name="Dhillon B."/>
            <person name="Glaser F."/>
            <person name="Hesse C.N."/>
            <person name="Kosti I."/>
            <person name="LaButti K."/>
            <person name="Lindquist E.A."/>
            <person name="Lucas S."/>
            <person name="Salamov A.A."/>
            <person name="Bradshaw R.E."/>
            <person name="Ciuffetti L."/>
            <person name="Hamelin R.C."/>
            <person name="Kema G.H.J."/>
            <person name="Lawrence C."/>
            <person name="Scott J.A."/>
            <person name="Spatafora J.W."/>
            <person name="Turgeon B.G."/>
            <person name="de Wit P.J.G.M."/>
            <person name="Zhong S."/>
            <person name="Goodwin S.B."/>
            <person name="Grigoriev I.V."/>
        </authorList>
    </citation>
    <scope>NUCLEOTIDE SEQUENCE [LARGE SCALE GENOMIC DNA]</scope>
    <source>
        <strain evidence="5">NZE10 / CBS 128990</strain>
    </source>
</reference>
<organism evidence="4 5">
    <name type="scientific">Dothistroma septosporum (strain NZE10 / CBS 128990)</name>
    <name type="common">Red band needle blight fungus</name>
    <name type="synonym">Mycosphaerella pini</name>
    <dbReference type="NCBI Taxonomy" id="675120"/>
    <lineage>
        <taxon>Eukaryota</taxon>
        <taxon>Fungi</taxon>
        <taxon>Dikarya</taxon>
        <taxon>Ascomycota</taxon>
        <taxon>Pezizomycotina</taxon>
        <taxon>Dothideomycetes</taxon>
        <taxon>Dothideomycetidae</taxon>
        <taxon>Mycosphaerellales</taxon>
        <taxon>Mycosphaerellaceae</taxon>
        <taxon>Dothistroma</taxon>
    </lineage>
</organism>
<proteinExistence type="inferred from homology"/>
<dbReference type="InterPro" id="IPR002048">
    <property type="entry name" value="EF_hand_dom"/>
</dbReference>
<dbReference type="PROSITE" id="PS50222">
    <property type="entry name" value="EF_HAND_2"/>
    <property type="match status" value="1"/>
</dbReference>